<protein>
    <recommendedName>
        <fullName evidence="3">NAD(P)-binding domain-containing protein</fullName>
    </recommendedName>
</protein>
<evidence type="ECO:0008006" key="3">
    <source>
        <dbReference type="Google" id="ProtNLM"/>
    </source>
</evidence>
<dbReference type="PANTHER" id="PTHR43162">
    <property type="match status" value="1"/>
</dbReference>
<sequence>MVRDAIECDYTDTDAVSAAFSKIRPGLISFNELRLFLATGNGPRQAEAECNVLQAARRVGVTYVVKLSTATQVLEMESGPYQAHRQVEAALQQAESLCYTVLRPNIFMQMTAAPLIGIGAALAHTDACVHPFADTPISMVDARDVGAVAATLLSAREPRERNAQILELTGPKAVTYRELAQCLSSVRPRPVSCEPVSLEEHVSAPSLRAFLGTLSRCSATSTTIEECLGRPATPLAEFVLRQAAEFQPAI</sequence>
<gene>
    <name evidence="1" type="ORF">Ctob_012192</name>
</gene>
<comment type="caution">
    <text evidence="1">The sequence shown here is derived from an EMBL/GenBank/DDBJ whole genome shotgun (WGS) entry which is preliminary data.</text>
</comment>
<evidence type="ECO:0000313" key="2">
    <source>
        <dbReference type="Proteomes" id="UP000037460"/>
    </source>
</evidence>
<keyword evidence="2" id="KW-1185">Reference proteome</keyword>
<proteinExistence type="predicted"/>
<dbReference type="InterPro" id="IPR051604">
    <property type="entry name" value="Ergot_Alk_Oxidoreductase"/>
</dbReference>
<dbReference type="SUPFAM" id="SSF51735">
    <property type="entry name" value="NAD(P)-binding Rossmann-fold domains"/>
    <property type="match status" value="1"/>
</dbReference>
<dbReference type="EMBL" id="JWZX01002928">
    <property type="protein sequence ID" value="KOO25802.1"/>
    <property type="molecule type" value="Genomic_DNA"/>
</dbReference>
<accession>A0A0M0JHI1</accession>
<dbReference type="OrthoDB" id="413314at2759"/>
<reference evidence="2" key="1">
    <citation type="journal article" date="2015" name="PLoS Genet.">
        <title>Genome Sequence and Transcriptome Analyses of Chrysochromulina tobin: Metabolic Tools for Enhanced Algal Fitness in the Prominent Order Prymnesiales (Haptophyceae).</title>
        <authorList>
            <person name="Hovde B.T."/>
            <person name="Deodato C.R."/>
            <person name="Hunsperger H.M."/>
            <person name="Ryken S.A."/>
            <person name="Yost W."/>
            <person name="Jha R.K."/>
            <person name="Patterson J."/>
            <person name="Monnat R.J. Jr."/>
            <person name="Barlow S.B."/>
            <person name="Starkenburg S.R."/>
            <person name="Cattolico R.A."/>
        </authorList>
    </citation>
    <scope>NUCLEOTIDE SEQUENCE</scope>
    <source>
        <strain evidence="2">CCMP291</strain>
    </source>
</reference>
<dbReference type="Gene3D" id="3.90.25.10">
    <property type="entry name" value="UDP-galactose 4-epimerase, domain 1"/>
    <property type="match status" value="1"/>
</dbReference>
<dbReference type="Proteomes" id="UP000037460">
    <property type="component" value="Unassembled WGS sequence"/>
</dbReference>
<dbReference type="Gene3D" id="3.40.50.720">
    <property type="entry name" value="NAD(P)-binding Rossmann-like Domain"/>
    <property type="match status" value="1"/>
</dbReference>
<dbReference type="InterPro" id="IPR036291">
    <property type="entry name" value="NAD(P)-bd_dom_sf"/>
</dbReference>
<organism evidence="1 2">
    <name type="scientific">Chrysochromulina tobinii</name>
    <dbReference type="NCBI Taxonomy" id="1460289"/>
    <lineage>
        <taxon>Eukaryota</taxon>
        <taxon>Haptista</taxon>
        <taxon>Haptophyta</taxon>
        <taxon>Prymnesiophyceae</taxon>
        <taxon>Prymnesiales</taxon>
        <taxon>Chrysochromulinaceae</taxon>
        <taxon>Chrysochromulina</taxon>
    </lineage>
</organism>
<name>A0A0M0JHI1_9EUKA</name>
<dbReference type="AlphaFoldDB" id="A0A0M0JHI1"/>
<dbReference type="PANTHER" id="PTHR43162:SF1">
    <property type="entry name" value="PRESTALK A DIFFERENTIATION PROTEIN A"/>
    <property type="match status" value="1"/>
</dbReference>
<evidence type="ECO:0000313" key="1">
    <source>
        <dbReference type="EMBL" id="KOO25802.1"/>
    </source>
</evidence>